<reference evidence="9" key="1">
    <citation type="journal article" date="2019" name="Int. J. Syst. Evol. Microbiol.">
        <title>The Global Catalogue of Microorganisms (GCM) 10K type strain sequencing project: providing services to taxonomists for standard genome sequencing and annotation.</title>
        <authorList>
            <consortium name="The Broad Institute Genomics Platform"/>
            <consortium name="The Broad Institute Genome Sequencing Center for Infectious Disease"/>
            <person name="Wu L."/>
            <person name="Ma J."/>
        </authorList>
    </citation>
    <scope>NUCLEOTIDE SEQUENCE [LARGE SCALE GENOMIC DNA]</scope>
    <source>
        <strain evidence="9">JCM 18198</strain>
    </source>
</reference>
<keyword evidence="4" id="KW-1134">Transmembrane beta strand</keyword>
<comment type="caution">
    <text evidence="8">The sequence shown here is derived from an EMBL/GenBank/DDBJ whole genome shotgun (WGS) entry which is preliminary data.</text>
</comment>
<evidence type="ECO:0000256" key="2">
    <source>
        <dbReference type="ARBA" id="ARBA00007613"/>
    </source>
</evidence>
<dbReference type="Proteomes" id="UP001500141">
    <property type="component" value="Unassembled WGS sequence"/>
</dbReference>
<name>A0ABP8ZUR7_9FLAO</name>
<dbReference type="Gene3D" id="1.20.1600.10">
    <property type="entry name" value="Outer membrane efflux proteins (OEP)"/>
    <property type="match status" value="1"/>
</dbReference>
<dbReference type="EMBL" id="BAABIP010000014">
    <property type="protein sequence ID" value="GAA4766698.1"/>
    <property type="molecule type" value="Genomic_DNA"/>
</dbReference>
<dbReference type="SUPFAM" id="SSF56954">
    <property type="entry name" value="Outer membrane efflux proteins (OEP)"/>
    <property type="match status" value="1"/>
</dbReference>
<evidence type="ECO:0000256" key="5">
    <source>
        <dbReference type="ARBA" id="ARBA00022692"/>
    </source>
</evidence>
<keyword evidence="9" id="KW-1185">Reference proteome</keyword>
<keyword evidence="6" id="KW-0472">Membrane</keyword>
<evidence type="ECO:0000256" key="7">
    <source>
        <dbReference type="ARBA" id="ARBA00023237"/>
    </source>
</evidence>
<organism evidence="8 9">
    <name type="scientific">Flavobacterium hankyongi</name>
    <dbReference type="NCBI Taxonomy" id="1176532"/>
    <lineage>
        <taxon>Bacteria</taxon>
        <taxon>Pseudomonadati</taxon>
        <taxon>Bacteroidota</taxon>
        <taxon>Flavobacteriia</taxon>
        <taxon>Flavobacteriales</taxon>
        <taxon>Flavobacteriaceae</taxon>
        <taxon>Flavobacterium</taxon>
    </lineage>
</organism>
<comment type="subcellular location">
    <subcellularLocation>
        <location evidence="1">Cell outer membrane</location>
    </subcellularLocation>
</comment>
<protein>
    <recommendedName>
        <fullName evidence="10">Transporter</fullName>
    </recommendedName>
</protein>
<evidence type="ECO:0008006" key="10">
    <source>
        <dbReference type="Google" id="ProtNLM"/>
    </source>
</evidence>
<dbReference type="PANTHER" id="PTHR30026:SF20">
    <property type="entry name" value="OUTER MEMBRANE PROTEIN TOLC"/>
    <property type="match status" value="1"/>
</dbReference>
<evidence type="ECO:0000256" key="1">
    <source>
        <dbReference type="ARBA" id="ARBA00004442"/>
    </source>
</evidence>
<sequence>MTLKDCDDALQKNNLILIAQQYGIDASKAAIIQARIWDQPYVSGEINLLNPDANKTFVIGKNGQKAVAIQQLIYLGGKKRNEVDLAKSNAQLAELQFEQLLNDLKYNLRQSFYSIYFDQKKIESIASQTTQIETLLKSYEIQAEKGNIPLKDVVRLQSLLLNLKNDKIAIAKDISQQRQNLALLTGNSEIITPTVNEFEVIQKFNEPKYDEEGLFKLAQEKSPDYLLAVKQVENQETAIKLQKSLSVPDINAGFSYDQHGGAFHNQVNFTLGIPLPLWNKNKGNIKLAEAQLGAIRASKDYKTLELQQDLKNALSLWNEQKKQYSSMSQSINQNLDTVYNGVLQNFQKRNITLFEFTDFMESYNQSILQINEMRKQFILSSEELNHIVNTIVF</sequence>
<dbReference type="RefSeq" id="WP_264544780.1">
    <property type="nucleotide sequence ID" value="NZ_BAABIP010000014.1"/>
</dbReference>
<dbReference type="InterPro" id="IPR003423">
    <property type="entry name" value="OMP_efflux"/>
</dbReference>
<proteinExistence type="inferred from homology"/>
<keyword evidence="7" id="KW-0998">Cell outer membrane</keyword>
<keyword evidence="3" id="KW-0813">Transport</keyword>
<accession>A0ABP8ZUR7</accession>
<dbReference type="InterPro" id="IPR051906">
    <property type="entry name" value="TolC-like"/>
</dbReference>
<evidence type="ECO:0000313" key="8">
    <source>
        <dbReference type="EMBL" id="GAA4766698.1"/>
    </source>
</evidence>
<dbReference type="Pfam" id="PF02321">
    <property type="entry name" value="OEP"/>
    <property type="match status" value="2"/>
</dbReference>
<evidence type="ECO:0000313" key="9">
    <source>
        <dbReference type="Proteomes" id="UP001500141"/>
    </source>
</evidence>
<evidence type="ECO:0000256" key="4">
    <source>
        <dbReference type="ARBA" id="ARBA00022452"/>
    </source>
</evidence>
<comment type="similarity">
    <text evidence="2">Belongs to the outer membrane factor (OMF) (TC 1.B.17) family.</text>
</comment>
<gene>
    <name evidence="8" type="ORF">GCM10023230_15500</name>
</gene>
<evidence type="ECO:0000256" key="3">
    <source>
        <dbReference type="ARBA" id="ARBA00022448"/>
    </source>
</evidence>
<evidence type="ECO:0000256" key="6">
    <source>
        <dbReference type="ARBA" id="ARBA00023136"/>
    </source>
</evidence>
<keyword evidence="5" id="KW-0812">Transmembrane</keyword>
<dbReference type="PANTHER" id="PTHR30026">
    <property type="entry name" value="OUTER MEMBRANE PROTEIN TOLC"/>
    <property type="match status" value="1"/>
</dbReference>